<gene>
    <name evidence="2" type="ORF">EYB53_019340</name>
</gene>
<dbReference type="PANTHER" id="PTHR35788">
    <property type="entry name" value="EXPORTED PROTEIN-RELATED"/>
    <property type="match status" value="1"/>
</dbReference>
<dbReference type="Pfam" id="PF04294">
    <property type="entry name" value="VanW"/>
    <property type="match status" value="1"/>
</dbReference>
<evidence type="ECO:0000313" key="2">
    <source>
        <dbReference type="EMBL" id="MBP1467879.1"/>
    </source>
</evidence>
<proteinExistence type="predicted"/>
<dbReference type="InterPro" id="IPR052913">
    <property type="entry name" value="Glycopeptide_resist_protein"/>
</dbReference>
<dbReference type="Proteomes" id="UP001193081">
    <property type="component" value="Unassembled WGS sequence"/>
</dbReference>
<evidence type="ECO:0000256" key="1">
    <source>
        <dbReference type="SAM" id="MobiDB-lite"/>
    </source>
</evidence>
<evidence type="ECO:0000313" key="3">
    <source>
        <dbReference type="Proteomes" id="UP001193081"/>
    </source>
</evidence>
<dbReference type="EMBL" id="SIJK02000046">
    <property type="protein sequence ID" value="MBP1467879.1"/>
    <property type="molecule type" value="Genomic_DNA"/>
</dbReference>
<accession>A0ABS4DEV9</accession>
<protein>
    <submittedName>
        <fullName evidence="2">VanW family protein</fullName>
    </submittedName>
</protein>
<dbReference type="PANTHER" id="PTHR35788:SF1">
    <property type="entry name" value="EXPORTED PROTEIN"/>
    <property type="match status" value="1"/>
</dbReference>
<name>A0ABS4DEV9_9CHLR</name>
<sequence>MWKHTAALAAPSAPLMRYENGHLLYGEFRAYYEAHGDKASFGLPITSVFVDAGGLTVQYFEYARFEWHDQVRLSHLGRFFAQQHQMEGAFTWREADEALEEDRIYLVDAGHTLGGAFRWYWQQTGGVLRHGLPISEEFYEAQPDGSSRLTQYFERSILIYQPGFEGTSDEVIRNPLGLRYAHLYVNSLHLEPEAPLQILAEASLPFHPTSPDGHNIALAASRLNGVMLLPGERLGFLATIGEVSAANGYVPGSGIENGVIVNNMIGGGICTVSTLLYRAAWHTGLPILERTGHRYWLRAYADQPGLEAAVAVPDLELSLGNDTLGELIVEAEVINQFVRVRIWGRSDGRTVVVAQPEIRTEGRASASSAAVAETEGSRSSFAAWANTQQEARDVINRRTIRGADGRIVRQEQVLTRYAALPVRATPSVTPAPTLPPAPPEELPDGNRVKSKAMSVPCQPVLAR</sequence>
<dbReference type="RefSeq" id="WP_167857485.1">
    <property type="nucleotide sequence ID" value="NZ_SIJK02000046.1"/>
</dbReference>
<organism evidence="2 3">
    <name type="scientific">Candidatus Chloroploca mongolica</name>
    <dbReference type="NCBI Taxonomy" id="2528176"/>
    <lineage>
        <taxon>Bacteria</taxon>
        <taxon>Bacillati</taxon>
        <taxon>Chloroflexota</taxon>
        <taxon>Chloroflexia</taxon>
        <taxon>Chloroflexales</taxon>
        <taxon>Chloroflexineae</taxon>
        <taxon>Oscillochloridaceae</taxon>
        <taxon>Candidatus Chloroploca</taxon>
    </lineage>
</organism>
<reference evidence="2 3" key="1">
    <citation type="submission" date="2021-03" db="EMBL/GenBank/DDBJ databases">
        <authorList>
            <person name="Grouzdev D.S."/>
        </authorList>
    </citation>
    <scope>NUCLEOTIDE SEQUENCE [LARGE SCALE GENOMIC DNA]</scope>
    <source>
        <strain evidence="2 3">M50-1</strain>
    </source>
</reference>
<keyword evidence="3" id="KW-1185">Reference proteome</keyword>
<comment type="caution">
    <text evidence="2">The sequence shown here is derived from an EMBL/GenBank/DDBJ whole genome shotgun (WGS) entry which is preliminary data.</text>
</comment>
<feature type="region of interest" description="Disordered" evidence="1">
    <location>
        <begin position="426"/>
        <end position="463"/>
    </location>
</feature>
<dbReference type="InterPro" id="IPR007391">
    <property type="entry name" value="Vancomycin_resist_VanW"/>
</dbReference>